<proteinExistence type="predicted"/>
<reference evidence="1 2" key="1">
    <citation type="submission" date="2018-06" db="EMBL/GenBank/DDBJ databases">
        <title>Whole genome sequencing of Candida tropicalis (genome annotated by CSBL at Korea University).</title>
        <authorList>
            <person name="Ahn J."/>
        </authorList>
    </citation>
    <scope>NUCLEOTIDE SEQUENCE [LARGE SCALE GENOMIC DNA]</scope>
    <source>
        <strain evidence="1 2">ATCC 20962</strain>
    </source>
</reference>
<dbReference type="OrthoDB" id="509124at2759"/>
<name>A0A367Y0J5_9ASCO</name>
<comment type="caution">
    <text evidence="1">The sequence shown here is derived from an EMBL/GenBank/DDBJ whole genome shotgun (WGS) entry which is preliminary data.</text>
</comment>
<dbReference type="Proteomes" id="UP000253472">
    <property type="component" value="Unassembled WGS sequence"/>
</dbReference>
<organism evidence="1 2">
    <name type="scientific">Candida viswanathii</name>
    <dbReference type="NCBI Taxonomy" id="5486"/>
    <lineage>
        <taxon>Eukaryota</taxon>
        <taxon>Fungi</taxon>
        <taxon>Dikarya</taxon>
        <taxon>Ascomycota</taxon>
        <taxon>Saccharomycotina</taxon>
        <taxon>Pichiomycetes</taxon>
        <taxon>Debaryomycetaceae</taxon>
        <taxon>Candida/Lodderomyces clade</taxon>
        <taxon>Candida</taxon>
    </lineage>
</organism>
<evidence type="ECO:0000313" key="1">
    <source>
        <dbReference type="EMBL" id="RCK59406.1"/>
    </source>
</evidence>
<keyword evidence="2" id="KW-1185">Reference proteome</keyword>
<sequence length="128" mass="14840">MTLVGTYIIIKVRAALLKYPSYPKWNAFMRSITKNTNRHNANLNLGGQNKLDLSLKRTRNTTLLPVGPENNDNDVNLEKQDATQLDNWWYSLFKICRTRRPLFKNSEDFTGILELSSCMESLPRPKDH</sequence>
<gene>
    <name evidence="1" type="ORF">Cantr_07550</name>
</gene>
<dbReference type="EMBL" id="QLNQ01000027">
    <property type="protein sequence ID" value="RCK59406.1"/>
    <property type="molecule type" value="Genomic_DNA"/>
</dbReference>
<dbReference type="STRING" id="5486.A0A367Y0J5"/>
<dbReference type="AlphaFoldDB" id="A0A367Y0J5"/>
<accession>A0A367Y0J5</accession>
<protein>
    <submittedName>
        <fullName evidence="1">Uncharacterized protein</fullName>
    </submittedName>
</protein>
<evidence type="ECO:0000313" key="2">
    <source>
        <dbReference type="Proteomes" id="UP000253472"/>
    </source>
</evidence>